<dbReference type="AlphaFoldDB" id="A0A288Q6M2"/>
<evidence type="ECO:0000256" key="1">
    <source>
        <dbReference type="ARBA" id="ARBA00005541"/>
    </source>
</evidence>
<reference evidence="3 4" key="1">
    <citation type="submission" date="2018-07" db="EMBL/GenBank/DDBJ databases">
        <title>Genomic Encyclopedia of Type Strains, Phase III (KMG-III): the genomes of soil and plant-associated and newly described type strains.</title>
        <authorList>
            <person name="Whitman W."/>
        </authorList>
    </citation>
    <scope>NUCLEOTIDE SEQUENCE [LARGE SCALE GENOMIC DNA]</scope>
    <source>
        <strain evidence="3 4">CECT 7031</strain>
    </source>
</reference>
<comment type="similarity">
    <text evidence="1 2">Belongs to the TelA family.</text>
</comment>
<dbReference type="Proteomes" id="UP000254912">
    <property type="component" value="Unassembled WGS sequence"/>
</dbReference>
<protein>
    <submittedName>
        <fullName evidence="3">Uncharacterized protein YaaN involved in tellurite resistance</fullName>
    </submittedName>
</protein>
<dbReference type="PANTHER" id="PTHR38432">
    <property type="entry name" value="TELA-LIKE PROTEIN SAOUHSC_01408"/>
    <property type="match status" value="1"/>
</dbReference>
<evidence type="ECO:0000313" key="4">
    <source>
        <dbReference type="Proteomes" id="UP000254912"/>
    </source>
</evidence>
<dbReference type="EMBL" id="QRAS01000001">
    <property type="protein sequence ID" value="RDL12311.1"/>
    <property type="molecule type" value="Genomic_DNA"/>
</dbReference>
<dbReference type="Pfam" id="PF05816">
    <property type="entry name" value="TelA"/>
    <property type="match status" value="1"/>
</dbReference>
<dbReference type="PANTHER" id="PTHR38432:SF1">
    <property type="entry name" value="TELA-LIKE PROTEIN SAOUHSC_01408"/>
    <property type="match status" value="1"/>
</dbReference>
<gene>
    <name evidence="3" type="ORF">DFP99_0749</name>
</gene>
<sequence length="371" mass="40895">MSDEQLMTTEQTATDLVSTLTPAEQAQAHEVAAQLDTDQSDSVLTYGADAQKNLSNFSQGVLDQVKNQDLGQIGDALTELMSNLQSTKPDELMPVKQGLFAKMFGKVQKSIYEMTAKYQKVGAQIDQVAARLDNHKDTLLADNKMLDGLYKENLDFFQQLGVYIGGAELKLQEINKTDLPAARAQAEASGSQLDAQKVQDLAQFADRLEKRTNDLKLTRQVAMQQAPQIRLIQSTNQALAEKIQSSVSTAIPLWKNQVTIALTLLKQRNAVAAQRAVSETTNDLLKANSEMLKQSTIETAQENERGVVDIVTLQKTQADLINTIEETMRIQADGRQKRADAQVQMQAMENELKAKLLSMANGVSTEPKNVN</sequence>
<dbReference type="RefSeq" id="WP_070230347.1">
    <property type="nucleotide sequence ID" value="NZ_BJYO01000002.1"/>
</dbReference>
<keyword evidence="4" id="KW-1185">Reference proteome</keyword>
<proteinExistence type="inferred from homology"/>
<evidence type="ECO:0000313" key="3">
    <source>
        <dbReference type="EMBL" id="RDL12311.1"/>
    </source>
</evidence>
<dbReference type="KEGG" id="wso:WSWS_01120"/>
<dbReference type="GeneID" id="94546308"/>
<name>A0A288Q6M2_9LACO</name>
<organism evidence="3 4">
    <name type="scientific">Weissella soli</name>
    <dbReference type="NCBI Taxonomy" id="155866"/>
    <lineage>
        <taxon>Bacteria</taxon>
        <taxon>Bacillati</taxon>
        <taxon>Bacillota</taxon>
        <taxon>Bacilli</taxon>
        <taxon>Lactobacillales</taxon>
        <taxon>Lactobacillaceae</taxon>
        <taxon>Weissella</taxon>
    </lineage>
</organism>
<comment type="caution">
    <text evidence="3">The sequence shown here is derived from an EMBL/GenBank/DDBJ whole genome shotgun (WGS) entry which is preliminary data.</text>
</comment>
<accession>A0A288Q6M2</accession>
<dbReference type="PIRSF" id="PIRSF026508">
    <property type="entry name" value="TelA"/>
    <property type="match status" value="1"/>
</dbReference>
<dbReference type="InterPro" id="IPR008863">
    <property type="entry name" value="Toxic_anion-R_TelA"/>
</dbReference>
<evidence type="ECO:0000256" key="2">
    <source>
        <dbReference type="PIRNR" id="PIRNR026508"/>
    </source>
</evidence>